<reference evidence="2 3" key="1">
    <citation type="submission" date="2016-01" db="EMBL/GenBank/DDBJ databases">
        <authorList>
            <person name="Oliw E.H."/>
        </authorList>
    </citation>
    <scope>NUCLEOTIDE SEQUENCE [LARGE SCALE GENOMIC DNA]</scope>
    <source>
        <strain evidence="2">LMG 27134</strain>
    </source>
</reference>
<dbReference type="EMBL" id="FCOK02000011">
    <property type="protein sequence ID" value="SAL28907.1"/>
    <property type="molecule type" value="Genomic_DNA"/>
</dbReference>
<dbReference type="RefSeq" id="WP_062084932.1">
    <property type="nucleotide sequence ID" value="NZ_FCOK02000011.1"/>
</dbReference>
<dbReference type="AlphaFoldDB" id="A0A158GAJ6"/>
<reference evidence="1 4" key="2">
    <citation type="submission" date="2024-10" db="EMBL/GenBank/DDBJ databases">
        <authorList>
            <person name="Deangelis K."/>
            <person name="Huntemann M."/>
            <person name="Clum A."/>
            <person name="Wang J."/>
            <person name="Palaniappan K."/>
            <person name="Ritter S."/>
            <person name="Chen I.-M."/>
            <person name="Stamatis D."/>
            <person name="Reddy T."/>
            <person name="O'Malley R."/>
            <person name="Daum C."/>
            <person name="Ng V."/>
            <person name="Ivanova N."/>
            <person name="Kyrpides N."/>
            <person name="Woyke T."/>
        </authorList>
    </citation>
    <scope>NUCLEOTIDE SEQUENCE [LARGE SCALE GENOMIC DNA]</scope>
    <source>
        <strain evidence="1 4">GAS97</strain>
    </source>
</reference>
<gene>
    <name evidence="1" type="ORF">ABH943_002058</name>
    <name evidence="2" type="ORF">AWB69_02264</name>
</gene>
<dbReference type="OrthoDB" id="9103846at2"/>
<organism evidence="2 3">
    <name type="scientific">Caballeronia udeis</name>
    <dbReference type="NCBI Taxonomy" id="1232866"/>
    <lineage>
        <taxon>Bacteria</taxon>
        <taxon>Pseudomonadati</taxon>
        <taxon>Pseudomonadota</taxon>
        <taxon>Betaproteobacteria</taxon>
        <taxon>Burkholderiales</taxon>
        <taxon>Burkholderiaceae</taxon>
        <taxon>Caballeronia</taxon>
    </lineage>
</organism>
<protein>
    <submittedName>
        <fullName evidence="2">Uncharacterized protein</fullName>
    </submittedName>
</protein>
<proteinExistence type="predicted"/>
<evidence type="ECO:0000313" key="1">
    <source>
        <dbReference type="EMBL" id="MFK4442043.1"/>
    </source>
</evidence>
<sequence length="109" mass="11657">MPLKKTIRIASIGTPASYHKVRRYAVDVEAKTTFIDIASFYDEQAARDNLQSIGMANVMIAGIPSNGTDAVAFCEAQLAEPVPAAPVDGSDPTIGNPNRYLFADAEIVD</sequence>
<evidence type="ECO:0000313" key="2">
    <source>
        <dbReference type="EMBL" id="SAL28907.1"/>
    </source>
</evidence>
<dbReference type="Proteomes" id="UP001620514">
    <property type="component" value="Unassembled WGS sequence"/>
</dbReference>
<reference evidence="1 4" key="3">
    <citation type="submission" date="2024-11" db="EMBL/GenBank/DDBJ databases">
        <title>Using genomics to understand microbial adaptation to soil warming.</title>
        <authorList>
            <person name="Deangelis K.M. PhD."/>
        </authorList>
    </citation>
    <scope>NUCLEOTIDE SEQUENCE [LARGE SCALE GENOMIC DNA]</scope>
    <source>
        <strain evidence="1 4">GAS97</strain>
    </source>
</reference>
<keyword evidence="4" id="KW-1185">Reference proteome</keyword>
<accession>A0A158GAJ6</accession>
<evidence type="ECO:0000313" key="3">
    <source>
        <dbReference type="Proteomes" id="UP000054683"/>
    </source>
</evidence>
<name>A0A158GAJ6_9BURK</name>
<dbReference type="Proteomes" id="UP000054683">
    <property type="component" value="Unassembled WGS sequence"/>
</dbReference>
<dbReference type="EMBL" id="JBIYDN010000005">
    <property type="protein sequence ID" value="MFK4442043.1"/>
    <property type="molecule type" value="Genomic_DNA"/>
</dbReference>
<evidence type="ECO:0000313" key="4">
    <source>
        <dbReference type="Proteomes" id="UP001620514"/>
    </source>
</evidence>